<dbReference type="Gene3D" id="1.10.575.10">
    <property type="entry name" value="P1 Nuclease"/>
    <property type="match status" value="1"/>
</dbReference>
<gene>
    <name evidence="9" type="ORF">RclHR1_01670024</name>
</gene>
<dbReference type="Proteomes" id="UP000247702">
    <property type="component" value="Unassembled WGS sequence"/>
</dbReference>
<dbReference type="PANTHER" id="PTHR33146">
    <property type="entry name" value="ENDONUCLEASE 4"/>
    <property type="match status" value="1"/>
</dbReference>
<keyword evidence="2" id="KW-0540">Nuclease</keyword>
<comment type="similarity">
    <text evidence="1">Belongs to the nuclease type I family.</text>
</comment>
<dbReference type="CDD" id="cd11010">
    <property type="entry name" value="S1-P1_nuclease"/>
    <property type="match status" value="1"/>
</dbReference>
<feature type="chain" id="PRO_5016293436" description="Aspergillus nuclease S(1)" evidence="8">
    <location>
        <begin position="26"/>
        <end position="297"/>
    </location>
</feature>
<evidence type="ECO:0000256" key="5">
    <source>
        <dbReference type="ARBA" id="ARBA00022801"/>
    </source>
</evidence>
<evidence type="ECO:0000256" key="6">
    <source>
        <dbReference type="ARBA" id="ARBA00023157"/>
    </source>
</evidence>
<evidence type="ECO:0008006" key="11">
    <source>
        <dbReference type="Google" id="ProtNLM"/>
    </source>
</evidence>
<dbReference type="STRING" id="94130.A0A2Z6QI67"/>
<dbReference type="EMBL" id="BEXD01000746">
    <property type="protein sequence ID" value="GBB89873.1"/>
    <property type="molecule type" value="Genomic_DNA"/>
</dbReference>
<keyword evidence="8" id="KW-0732">Signal</keyword>
<organism evidence="9 10">
    <name type="scientific">Rhizophagus clarus</name>
    <dbReference type="NCBI Taxonomy" id="94130"/>
    <lineage>
        <taxon>Eukaryota</taxon>
        <taxon>Fungi</taxon>
        <taxon>Fungi incertae sedis</taxon>
        <taxon>Mucoromycota</taxon>
        <taxon>Glomeromycotina</taxon>
        <taxon>Glomeromycetes</taxon>
        <taxon>Glomerales</taxon>
        <taxon>Glomeraceae</taxon>
        <taxon>Rhizophagus</taxon>
    </lineage>
</organism>
<feature type="signal peptide" evidence="8">
    <location>
        <begin position="1"/>
        <end position="25"/>
    </location>
</feature>
<dbReference type="GO" id="GO:0016788">
    <property type="term" value="F:hydrolase activity, acting on ester bonds"/>
    <property type="evidence" value="ECO:0007669"/>
    <property type="project" value="InterPro"/>
</dbReference>
<evidence type="ECO:0000256" key="1">
    <source>
        <dbReference type="ARBA" id="ARBA00009547"/>
    </source>
</evidence>
<evidence type="ECO:0000313" key="9">
    <source>
        <dbReference type="EMBL" id="GBB89873.1"/>
    </source>
</evidence>
<dbReference type="GO" id="GO:0004519">
    <property type="term" value="F:endonuclease activity"/>
    <property type="evidence" value="ECO:0007669"/>
    <property type="project" value="UniProtKB-KW"/>
</dbReference>
<dbReference type="Pfam" id="PF02265">
    <property type="entry name" value="S1-P1_nuclease"/>
    <property type="match status" value="1"/>
</dbReference>
<keyword evidence="5" id="KW-0378">Hydrolase</keyword>
<evidence type="ECO:0000313" key="10">
    <source>
        <dbReference type="Proteomes" id="UP000247702"/>
    </source>
</evidence>
<proteinExistence type="inferred from homology"/>
<keyword evidence="4" id="KW-0255">Endonuclease</keyword>
<evidence type="ECO:0000256" key="4">
    <source>
        <dbReference type="ARBA" id="ARBA00022759"/>
    </source>
</evidence>
<comment type="caution">
    <text evidence="9">The sequence shown here is derived from an EMBL/GenBank/DDBJ whole genome shotgun (WGS) entry which is preliminary data.</text>
</comment>
<dbReference type="InterPro" id="IPR003154">
    <property type="entry name" value="S1/P1nuclease"/>
</dbReference>
<dbReference type="SUPFAM" id="SSF48537">
    <property type="entry name" value="Phospholipase C/P1 nuclease"/>
    <property type="match status" value="1"/>
</dbReference>
<keyword evidence="10" id="KW-1185">Reference proteome</keyword>
<accession>A0A2Z6QI67</accession>
<evidence type="ECO:0000256" key="2">
    <source>
        <dbReference type="ARBA" id="ARBA00022722"/>
    </source>
</evidence>
<evidence type="ECO:0000256" key="7">
    <source>
        <dbReference type="ARBA" id="ARBA00023180"/>
    </source>
</evidence>
<dbReference type="GO" id="GO:0006308">
    <property type="term" value="P:DNA catabolic process"/>
    <property type="evidence" value="ECO:0007669"/>
    <property type="project" value="InterPro"/>
</dbReference>
<evidence type="ECO:0000256" key="3">
    <source>
        <dbReference type="ARBA" id="ARBA00022723"/>
    </source>
</evidence>
<name>A0A2Z6QI67_9GLOM</name>
<dbReference type="PANTHER" id="PTHR33146:SF26">
    <property type="entry name" value="ENDONUCLEASE 4"/>
    <property type="match status" value="1"/>
</dbReference>
<dbReference type="AlphaFoldDB" id="A0A2Z6QI67"/>
<keyword evidence="3" id="KW-0479">Metal-binding</keyword>
<evidence type="ECO:0000256" key="8">
    <source>
        <dbReference type="SAM" id="SignalP"/>
    </source>
</evidence>
<keyword evidence="7" id="KW-0325">Glycoprotein</keyword>
<dbReference type="GO" id="GO:0003676">
    <property type="term" value="F:nucleic acid binding"/>
    <property type="evidence" value="ECO:0007669"/>
    <property type="project" value="InterPro"/>
</dbReference>
<keyword evidence="6" id="KW-1015">Disulfide bond</keyword>
<dbReference type="GO" id="GO:0046872">
    <property type="term" value="F:metal ion binding"/>
    <property type="evidence" value="ECO:0007669"/>
    <property type="project" value="UniProtKB-KW"/>
</dbReference>
<reference evidence="9 10" key="1">
    <citation type="submission" date="2017-11" db="EMBL/GenBank/DDBJ databases">
        <title>The genome of Rhizophagus clarus HR1 reveals common genetic basis of auxotrophy among arbuscular mycorrhizal fungi.</title>
        <authorList>
            <person name="Kobayashi Y."/>
        </authorList>
    </citation>
    <scope>NUCLEOTIDE SEQUENCE [LARGE SCALE GENOMIC DNA]</scope>
    <source>
        <strain evidence="9 10">HR1</strain>
    </source>
</reference>
<dbReference type="InterPro" id="IPR008947">
    <property type="entry name" value="PLipase_C/P1_nuclease_dom_sf"/>
</dbReference>
<sequence>MRSFLTILLPIFLFSLISVPSPVIAWGEEGHKTVGQIAQNFLQPAIAGSVANLFQDKSFDGQLSLAAVWADEVKHQRGSPFFGWSSPLHFLDTQDNPGKSCSVNMQRDCPDARCVVGAITNYTTQLDCTNGYDKFTRDIALRFLAHFYGDITQPLHVCGREKGGNEVKVTFDGDSANLHAIWDTQMVEKRLQDFGSDFSQYADFLTKEIQSGKYASQKNDWVSCISSPKAPTLCPLTWAIDTNAINCPFVWDTVDNNPDADLGGSYYQDAVPIIDQQLSKGGYRLGVFLNSILSKNC</sequence>
<protein>
    <recommendedName>
        <fullName evidence="11">Aspergillus nuclease S(1)</fullName>
    </recommendedName>
</protein>